<dbReference type="AlphaFoldDB" id="A0AAV0G302"/>
<dbReference type="Pfam" id="PF13456">
    <property type="entry name" value="RVT_3"/>
    <property type="match status" value="1"/>
</dbReference>
<feature type="domain" description="RNase H type-1" evidence="1">
    <location>
        <begin position="37"/>
        <end position="141"/>
    </location>
</feature>
<keyword evidence="3" id="KW-1185">Reference proteome</keyword>
<dbReference type="PANTHER" id="PTHR47074:SF11">
    <property type="entry name" value="REVERSE TRANSCRIPTASE-LIKE PROTEIN"/>
    <property type="match status" value="1"/>
</dbReference>
<evidence type="ECO:0000259" key="1">
    <source>
        <dbReference type="Pfam" id="PF13456"/>
    </source>
</evidence>
<dbReference type="GO" id="GO:0004523">
    <property type="term" value="F:RNA-DNA hybrid ribonuclease activity"/>
    <property type="evidence" value="ECO:0007669"/>
    <property type="project" value="InterPro"/>
</dbReference>
<evidence type="ECO:0000313" key="3">
    <source>
        <dbReference type="Proteomes" id="UP001152523"/>
    </source>
</evidence>
<dbReference type="Proteomes" id="UP001152523">
    <property type="component" value="Unassembled WGS sequence"/>
</dbReference>
<evidence type="ECO:0000313" key="2">
    <source>
        <dbReference type="EMBL" id="CAH9141777.1"/>
    </source>
</evidence>
<dbReference type="Gene3D" id="3.30.420.10">
    <property type="entry name" value="Ribonuclease H-like superfamily/Ribonuclease H"/>
    <property type="match status" value="1"/>
</dbReference>
<dbReference type="GO" id="GO:0003676">
    <property type="term" value="F:nucleic acid binding"/>
    <property type="evidence" value="ECO:0007669"/>
    <property type="project" value="InterPro"/>
</dbReference>
<gene>
    <name evidence="2" type="ORF">CEPIT_LOCUS39393</name>
</gene>
<dbReference type="EMBL" id="CAMAPF010001033">
    <property type="protein sequence ID" value="CAH9141777.1"/>
    <property type="molecule type" value="Genomic_DNA"/>
</dbReference>
<organism evidence="2 3">
    <name type="scientific">Cuscuta epithymum</name>
    <dbReference type="NCBI Taxonomy" id="186058"/>
    <lineage>
        <taxon>Eukaryota</taxon>
        <taxon>Viridiplantae</taxon>
        <taxon>Streptophyta</taxon>
        <taxon>Embryophyta</taxon>
        <taxon>Tracheophyta</taxon>
        <taxon>Spermatophyta</taxon>
        <taxon>Magnoliopsida</taxon>
        <taxon>eudicotyledons</taxon>
        <taxon>Gunneridae</taxon>
        <taxon>Pentapetalae</taxon>
        <taxon>asterids</taxon>
        <taxon>lamiids</taxon>
        <taxon>Solanales</taxon>
        <taxon>Convolvulaceae</taxon>
        <taxon>Cuscuteae</taxon>
        <taxon>Cuscuta</taxon>
        <taxon>Cuscuta subgen. Cuscuta</taxon>
    </lineage>
</organism>
<sequence length="141" mass="15793">MWMLDSRFNSKAYCREQGGMPRSQIWHLPASGWFKLNVDAARDDAGSGLGWVVRNDLGDFVAEGIKPGGGRCSPSEAELLSIREALSWLKDREWDFVEVELDSLPAINEIRNESSISTVGILAEDIRVISIQFTKTAFKFI</sequence>
<protein>
    <recommendedName>
        <fullName evidence="1">RNase H type-1 domain-containing protein</fullName>
    </recommendedName>
</protein>
<dbReference type="InterPro" id="IPR036397">
    <property type="entry name" value="RNaseH_sf"/>
</dbReference>
<dbReference type="InterPro" id="IPR044730">
    <property type="entry name" value="RNase_H-like_dom_plant"/>
</dbReference>
<dbReference type="InterPro" id="IPR052929">
    <property type="entry name" value="RNase_H-like_EbsB-rel"/>
</dbReference>
<comment type="caution">
    <text evidence="2">The sequence shown here is derived from an EMBL/GenBank/DDBJ whole genome shotgun (WGS) entry which is preliminary data.</text>
</comment>
<dbReference type="SUPFAM" id="SSF53098">
    <property type="entry name" value="Ribonuclease H-like"/>
    <property type="match status" value="1"/>
</dbReference>
<dbReference type="InterPro" id="IPR012337">
    <property type="entry name" value="RNaseH-like_sf"/>
</dbReference>
<name>A0AAV0G302_9ASTE</name>
<accession>A0AAV0G302</accession>
<dbReference type="PANTHER" id="PTHR47074">
    <property type="entry name" value="BNAC02G40300D PROTEIN"/>
    <property type="match status" value="1"/>
</dbReference>
<reference evidence="2" key="1">
    <citation type="submission" date="2022-07" db="EMBL/GenBank/DDBJ databases">
        <authorList>
            <person name="Macas J."/>
            <person name="Novak P."/>
            <person name="Neumann P."/>
        </authorList>
    </citation>
    <scope>NUCLEOTIDE SEQUENCE</scope>
</reference>
<dbReference type="CDD" id="cd06222">
    <property type="entry name" value="RNase_H_like"/>
    <property type="match status" value="1"/>
</dbReference>
<dbReference type="InterPro" id="IPR002156">
    <property type="entry name" value="RNaseH_domain"/>
</dbReference>
<proteinExistence type="predicted"/>